<reference evidence="1" key="1">
    <citation type="submission" date="2022-01" db="EMBL/GenBank/DDBJ databases">
        <authorList>
            <person name="King R."/>
        </authorList>
    </citation>
    <scope>NUCLEOTIDE SEQUENCE</scope>
</reference>
<gene>
    <name evidence="1" type="ORF">CHIRRI_LOCUS8692</name>
</gene>
<organism evidence="1 2">
    <name type="scientific">Chironomus riparius</name>
    <dbReference type="NCBI Taxonomy" id="315576"/>
    <lineage>
        <taxon>Eukaryota</taxon>
        <taxon>Metazoa</taxon>
        <taxon>Ecdysozoa</taxon>
        <taxon>Arthropoda</taxon>
        <taxon>Hexapoda</taxon>
        <taxon>Insecta</taxon>
        <taxon>Pterygota</taxon>
        <taxon>Neoptera</taxon>
        <taxon>Endopterygota</taxon>
        <taxon>Diptera</taxon>
        <taxon>Nematocera</taxon>
        <taxon>Chironomoidea</taxon>
        <taxon>Chironomidae</taxon>
        <taxon>Chironominae</taxon>
        <taxon>Chironomus</taxon>
    </lineage>
</organism>
<keyword evidence="2" id="KW-1185">Reference proteome</keyword>
<dbReference type="EMBL" id="OU895878">
    <property type="protein sequence ID" value="CAG9805824.1"/>
    <property type="molecule type" value="Genomic_DNA"/>
</dbReference>
<accession>A0A9N9RYK3</accession>
<dbReference type="AlphaFoldDB" id="A0A9N9RYK3"/>
<protein>
    <recommendedName>
        <fullName evidence="3">NACHT domain-containing protein</fullName>
    </recommendedName>
</protein>
<dbReference type="Proteomes" id="UP001153620">
    <property type="component" value="Chromosome 2"/>
</dbReference>
<dbReference type="SUPFAM" id="SSF52540">
    <property type="entry name" value="P-loop containing nucleoside triphosphate hydrolases"/>
    <property type="match status" value="1"/>
</dbReference>
<name>A0A9N9RYK3_9DIPT</name>
<sequence length="989" mass="117595">MRYLEELINFKWENLAEKLKQKCLNSYLNFQGLNVKFKDLYESCSEAFHTLASQQIIKILSGDKFVIGSKVESDVDFYQERKFIHEDSKTIAFEYEHGHEYTVDYKTEEEHVRHRIQSQTFTEFIEGFSKNNFEFCSKIFDKVKENEFYQTRHYDLSSKGFNFMHKNSQEIIKQAENEKLLILSSEAGAGKTATFEQLAIEIKNKCRKLWVSYVDLKDYTQFYIGDGIAEKLLEDILRLSSVNNEFERKIFEEFFKSGKVVIFWNGFDEISPTYNEFIFNLIDWIYKNTSNVQYVCTRPLYSDQLSRGFKIRSWQLVPLNEDDKKDFLRTCFEFHQVSSDKIDEFIEKVDEIIQKLNYDVNSFAYNFNTPLMLKLLAEVHEQENLFKLGHVYGIFEIFVEKKIGMWLEKSTRSHNLAKKLLISGSLRMIFQRYALLDELHVFSSTTLTLKIKKLQIMQKKIMQDLPFEEISRMGILYINGKNKFEFAHRTFAEFFIAQYFIEAIYDVDDDVNADEAELRLEIFFHFAKSYGHTQKIVTDFMASFLEMNKDNEAENFNPNLSALLRTKFRNFFIRLLDSNYPDVFLFLFDFFKKDPDLLADLLHVSQDETFYTAIFNPNNFSLFTNPEGIKELAVNYLSIENFEKLVNGRNQKGIILFGLHFYGQLEIPKIHNSYDSVIKELKVSSFNDIFSMLTKDEQKELFKTAVNPKMYLYYDKFFNPSDFPEYKKLWMDYEHLLTVDELHELLGDSIINYFEVFPNDKAGHELFLSLLLQKSANFLSSPQIFQMFLNKNILHEAHWFSSSFTILWCFLSGHASRQERKQILLQDDFDDKNFYFWSGPEDMKNYYSIYEYSYFNYDFTAFKVLHRSMTLASALTFDFTQSIYHIHFNQKELQEIVLSSNDFIYYAIGKAKEEPCRKFVRFLEDLFKGNEESLKELLERKVKRTNLSVLEFVEDFRGLSHYGQDWFANLEMFTDLFERVKAVEDDKKM</sequence>
<proteinExistence type="predicted"/>
<dbReference type="OrthoDB" id="6353678at2759"/>
<evidence type="ECO:0000313" key="1">
    <source>
        <dbReference type="EMBL" id="CAG9805824.1"/>
    </source>
</evidence>
<dbReference type="Gene3D" id="3.40.50.300">
    <property type="entry name" value="P-loop containing nucleotide triphosphate hydrolases"/>
    <property type="match status" value="1"/>
</dbReference>
<reference evidence="1" key="2">
    <citation type="submission" date="2022-10" db="EMBL/GenBank/DDBJ databases">
        <authorList>
            <consortium name="ENA_rothamsted_submissions"/>
            <consortium name="culmorum"/>
            <person name="King R."/>
        </authorList>
    </citation>
    <scope>NUCLEOTIDE SEQUENCE</scope>
</reference>
<evidence type="ECO:0008006" key="3">
    <source>
        <dbReference type="Google" id="ProtNLM"/>
    </source>
</evidence>
<dbReference type="InterPro" id="IPR027417">
    <property type="entry name" value="P-loop_NTPase"/>
</dbReference>
<evidence type="ECO:0000313" key="2">
    <source>
        <dbReference type="Proteomes" id="UP001153620"/>
    </source>
</evidence>